<accession>A0A5E4ADW9</accession>
<gene>
    <name evidence="1" type="ORF">MONAX_5E043027</name>
</gene>
<dbReference type="AlphaFoldDB" id="A0A5E4ADW9"/>
<sequence length="141" mass="15881">MVQKPGGPCSRVRGRGFSWSGQKALCLAHLQLGSKTPGPALECWSQALVKLHIALQQLCVQFAEKLVKKDQVTEGQSWQLWLKMAVVRSSWIPTKKKKKKKKSAFCYYSEVPEAAYVIKKRGSVGSQFWRLKVQTSQCSPK</sequence>
<reference evidence="1" key="1">
    <citation type="submission" date="2019-04" db="EMBL/GenBank/DDBJ databases">
        <authorList>
            <person name="Alioto T."/>
            <person name="Alioto T."/>
        </authorList>
    </citation>
    <scope>NUCLEOTIDE SEQUENCE [LARGE SCALE GENOMIC DNA]</scope>
</reference>
<evidence type="ECO:0000313" key="1">
    <source>
        <dbReference type="EMBL" id="VTJ54762.1"/>
    </source>
</evidence>
<organism evidence="1">
    <name type="scientific">Marmota monax</name>
    <name type="common">Woodchuck</name>
    <dbReference type="NCBI Taxonomy" id="9995"/>
    <lineage>
        <taxon>Eukaryota</taxon>
        <taxon>Metazoa</taxon>
        <taxon>Chordata</taxon>
        <taxon>Craniata</taxon>
        <taxon>Vertebrata</taxon>
        <taxon>Euteleostomi</taxon>
        <taxon>Mammalia</taxon>
        <taxon>Eutheria</taxon>
        <taxon>Euarchontoglires</taxon>
        <taxon>Glires</taxon>
        <taxon>Rodentia</taxon>
        <taxon>Sciuromorpha</taxon>
        <taxon>Sciuridae</taxon>
        <taxon>Xerinae</taxon>
        <taxon>Marmotini</taxon>
        <taxon>Marmota</taxon>
    </lineage>
</organism>
<protein>
    <submittedName>
        <fullName evidence="1">Uncharacterized protein</fullName>
    </submittedName>
</protein>
<proteinExistence type="predicted"/>
<dbReference type="EMBL" id="CABDUW010000040">
    <property type="protein sequence ID" value="VTJ54762.1"/>
    <property type="molecule type" value="Genomic_DNA"/>
</dbReference>
<name>A0A5E4ADW9_MARMO</name>
<comment type="caution">
    <text evidence="1">The sequence shown here is derived from an EMBL/GenBank/DDBJ whole genome shotgun (WGS) entry which is preliminary data.</text>
</comment>